<protein>
    <submittedName>
        <fullName evidence="1">Uncharacterized protein</fullName>
    </submittedName>
</protein>
<proteinExistence type="predicted"/>
<evidence type="ECO:0000313" key="1">
    <source>
        <dbReference type="EMBL" id="SOY30259.1"/>
    </source>
</evidence>
<dbReference type="Proteomes" id="UP000236311">
    <property type="component" value="Unassembled WGS sequence"/>
</dbReference>
<dbReference type="AlphaFoldDB" id="A0A2K4ZIF5"/>
<accession>A0A2K4ZIF5</accession>
<keyword evidence="2" id="KW-1185">Reference proteome</keyword>
<sequence>MLSLQEYVNNPCGTLSIPYWKSKGLIVPENMKIIHDRDYFDGMFSDYNDEVYFRLSHNLKNIGHVNLADNEIVSGVSDIDTSG</sequence>
<dbReference type="OrthoDB" id="1644787at2"/>
<evidence type="ECO:0000313" key="2">
    <source>
        <dbReference type="Proteomes" id="UP000236311"/>
    </source>
</evidence>
<gene>
    <name evidence="1" type="ORF">AMURIS_02985</name>
</gene>
<dbReference type="RefSeq" id="WP_103240324.1">
    <property type="nucleotide sequence ID" value="NZ_JANJZD010000015.1"/>
</dbReference>
<organism evidence="1 2">
    <name type="scientific">Acetatifactor muris</name>
    <dbReference type="NCBI Taxonomy" id="879566"/>
    <lineage>
        <taxon>Bacteria</taxon>
        <taxon>Bacillati</taxon>
        <taxon>Bacillota</taxon>
        <taxon>Clostridia</taxon>
        <taxon>Lachnospirales</taxon>
        <taxon>Lachnospiraceae</taxon>
        <taxon>Acetatifactor</taxon>
    </lineage>
</organism>
<dbReference type="EMBL" id="OFSM01000015">
    <property type="protein sequence ID" value="SOY30259.1"/>
    <property type="molecule type" value="Genomic_DNA"/>
</dbReference>
<name>A0A2K4ZIF5_9FIRM</name>
<reference evidence="1 2" key="1">
    <citation type="submission" date="2018-01" db="EMBL/GenBank/DDBJ databases">
        <authorList>
            <person name="Gaut B.S."/>
            <person name="Morton B.R."/>
            <person name="Clegg M.T."/>
            <person name="Duvall M.R."/>
        </authorList>
    </citation>
    <scope>NUCLEOTIDE SEQUENCE [LARGE SCALE GENOMIC DNA]</scope>
    <source>
        <strain evidence="1">GP69</strain>
    </source>
</reference>